<accession>A0A4R2K8N7</accession>
<evidence type="ECO:0000256" key="3">
    <source>
        <dbReference type="ARBA" id="ARBA00022729"/>
    </source>
</evidence>
<dbReference type="PROSITE" id="PS51257">
    <property type="entry name" value="PROKAR_LIPOPROTEIN"/>
    <property type="match status" value="1"/>
</dbReference>
<dbReference type="PRINTS" id="PR00691">
    <property type="entry name" value="ADHESINB"/>
</dbReference>
<dbReference type="Proteomes" id="UP000294886">
    <property type="component" value="Unassembled WGS sequence"/>
</dbReference>
<dbReference type="PANTHER" id="PTHR42953:SF3">
    <property type="entry name" value="HIGH-AFFINITY ZINC UPTAKE SYSTEM PROTEIN ZNUA"/>
    <property type="match status" value="1"/>
</dbReference>
<comment type="similarity">
    <text evidence="1 4">Belongs to the bacterial solute-binding protein 9 family.</text>
</comment>
<dbReference type="GO" id="GO:0030001">
    <property type="term" value="P:metal ion transport"/>
    <property type="evidence" value="ECO:0007669"/>
    <property type="project" value="InterPro"/>
</dbReference>
<dbReference type="Gene3D" id="3.40.50.1980">
    <property type="entry name" value="Nitrogenase molybdenum iron protein domain"/>
    <property type="match status" value="2"/>
</dbReference>
<dbReference type="EMBL" id="SLWU01000010">
    <property type="protein sequence ID" value="TCO66339.1"/>
    <property type="molecule type" value="Genomic_DNA"/>
</dbReference>
<dbReference type="SUPFAM" id="SSF53807">
    <property type="entry name" value="Helical backbone' metal receptor"/>
    <property type="match status" value="1"/>
</dbReference>
<evidence type="ECO:0000256" key="2">
    <source>
        <dbReference type="ARBA" id="ARBA00022448"/>
    </source>
</evidence>
<sequence>MNKMIREATKSMKKFLAILIAFTLILSLASCTAKPSETSKPLVYASFYPIYDLTSKIAGDKLTVKNIIPFNESPHGWEPSAKEMTEIAKAKAVIYLGMTMEDPWINKVKEAAPNTEFFEVSKGIEPIKKGNAINPHPWLSPKEALIIIKNIKDALVDIDPSNKDYFEKNYQNLKSEIENLDKQYREELSKTRLKTIVLFHSAFAYVARDYGLKQEPLVGMSDEAEPSPARISELVDLIKKEGIKYVFVEGMAPAKPMETIAKESGAQIMRISTIGTLSKEDMERNADFISLMKENLEKLKKGLE</sequence>
<keyword evidence="5" id="KW-0175">Coiled coil</keyword>
<gene>
    <name evidence="7" type="ORF">EV203_11037</name>
</gene>
<evidence type="ECO:0000313" key="7">
    <source>
        <dbReference type="EMBL" id="TCO66339.1"/>
    </source>
</evidence>
<dbReference type="GO" id="GO:0007155">
    <property type="term" value="P:cell adhesion"/>
    <property type="evidence" value="ECO:0007669"/>
    <property type="project" value="InterPro"/>
</dbReference>
<evidence type="ECO:0000313" key="8">
    <source>
        <dbReference type="Proteomes" id="UP000294886"/>
    </source>
</evidence>
<keyword evidence="2 4" id="KW-0813">Transport</keyword>
<protein>
    <submittedName>
        <fullName evidence="7">Zinc transport system substrate-binding protein</fullName>
    </submittedName>
</protein>
<proteinExistence type="inferred from homology"/>
<organism evidence="7 8">
    <name type="scientific">Caldanaerobacter subterraneus</name>
    <dbReference type="NCBI Taxonomy" id="911092"/>
    <lineage>
        <taxon>Bacteria</taxon>
        <taxon>Bacillati</taxon>
        <taxon>Bacillota</taxon>
        <taxon>Clostridia</taxon>
        <taxon>Thermoanaerobacterales</taxon>
        <taxon>Thermoanaerobacteraceae</taxon>
        <taxon>Caldanaerobacter</taxon>
    </lineage>
</organism>
<dbReference type="GO" id="GO:0046872">
    <property type="term" value="F:metal ion binding"/>
    <property type="evidence" value="ECO:0007669"/>
    <property type="project" value="InterPro"/>
</dbReference>
<dbReference type="AlphaFoldDB" id="A0A4R2K8N7"/>
<dbReference type="PANTHER" id="PTHR42953">
    <property type="entry name" value="HIGH-AFFINITY ZINC UPTAKE SYSTEM PROTEIN ZNUA-RELATED"/>
    <property type="match status" value="1"/>
</dbReference>
<keyword evidence="3 6" id="KW-0732">Signal</keyword>
<dbReference type="InterPro" id="IPR006128">
    <property type="entry name" value="Lipoprotein_PsaA-like"/>
</dbReference>
<evidence type="ECO:0000256" key="1">
    <source>
        <dbReference type="ARBA" id="ARBA00011028"/>
    </source>
</evidence>
<dbReference type="PRINTS" id="PR00690">
    <property type="entry name" value="ADHESNFAMILY"/>
</dbReference>
<evidence type="ECO:0000256" key="6">
    <source>
        <dbReference type="SAM" id="SignalP"/>
    </source>
</evidence>
<feature type="chain" id="PRO_5038863014" evidence="6">
    <location>
        <begin position="34"/>
        <end position="304"/>
    </location>
</feature>
<feature type="signal peptide" evidence="6">
    <location>
        <begin position="1"/>
        <end position="33"/>
    </location>
</feature>
<comment type="caution">
    <text evidence="7">The sequence shown here is derived from an EMBL/GenBank/DDBJ whole genome shotgun (WGS) entry which is preliminary data.</text>
</comment>
<dbReference type="InterPro" id="IPR006127">
    <property type="entry name" value="ZnuA-like"/>
</dbReference>
<evidence type="ECO:0000256" key="4">
    <source>
        <dbReference type="RuleBase" id="RU003512"/>
    </source>
</evidence>
<evidence type="ECO:0000256" key="5">
    <source>
        <dbReference type="SAM" id="Coils"/>
    </source>
</evidence>
<reference evidence="7 8" key="1">
    <citation type="submission" date="2019-03" db="EMBL/GenBank/DDBJ databases">
        <title>Genomic Encyclopedia of Type Strains, Phase IV (KMG-IV): sequencing the most valuable type-strain genomes for metagenomic binning, comparative biology and taxonomic classification.</title>
        <authorList>
            <person name="Goeker M."/>
        </authorList>
    </citation>
    <scope>NUCLEOTIDE SEQUENCE [LARGE SCALE GENOMIC DNA]</scope>
    <source>
        <strain evidence="7 8">DSM 13054</strain>
    </source>
</reference>
<dbReference type="InterPro" id="IPR050492">
    <property type="entry name" value="Bact_metal-bind_prot9"/>
</dbReference>
<dbReference type="Pfam" id="PF01297">
    <property type="entry name" value="ZnuA"/>
    <property type="match status" value="1"/>
</dbReference>
<dbReference type="InterPro" id="IPR006129">
    <property type="entry name" value="AdhesinB"/>
</dbReference>
<feature type="coiled-coil region" evidence="5">
    <location>
        <begin position="163"/>
        <end position="190"/>
    </location>
</feature>
<name>A0A4R2K8N7_9THEO</name>